<keyword evidence="3" id="KW-1185">Reference proteome</keyword>
<name>A0A7W8DJF8_9BACT</name>
<evidence type="ECO:0000256" key="1">
    <source>
        <dbReference type="SAM" id="Phobius"/>
    </source>
</evidence>
<dbReference type="AlphaFoldDB" id="A0A7W8DJF8"/>
<keyword evidence="1" id="KW-0812">Transmembrane</keyword>
<keyword evidence="1" id="KW-0472">Membrane</keyword>
<feature type="transmembrane region" description="Helical" evidence="1">
    <location>
        <begin position="23"/>
        <end position="44"/>
    </location>
</feature>
<feature type="transmembrane region" description="Helical" evidence="1">
    <location>
        <begin position="102"/>
        <end position="120"/>
    </location>
</feature>
<evidence type="ECO:0000313" key="2">
    <source>
        <dbReference type="EMBL" id="MBB5031985.1"/>
    </source>
</evidence>
<dbReference type="Proteomes" id="UP000590740">
    <property type="component" value="Unassembled WGS sequence"/>
</dbReference>
<gene>
    <name evidence="2" type="ORF">HNQ65_001553</name>
</gene>
<dbReference type="EMBL" id="JACHIG010000002">
    <property type="protein sequence ID" value="MBB5031985.1"/>
    <property type="molecule type" value="Genomic_DNA"/>
</dbReference>
<feature type="transmembrane region" description="Helical" evidence="1">
    <location>
        <begin position="50"/>
        <end position="75"/>
    </location>
</feature>
<accession>A0A7W8DJF8</accession>
<evidence type="ECO:0000313" key="3">
    <source>
        <dbReference type="Proteomes" id="UP000590740"/>
    </source>
</evidence>
<comment type="caution">
    <text evidence="2">The sequence shown here is derived from an EMBL/GenBank/DDBJ whole genome shotgun (WGS) entry which is preliminary data.</text>
</comment>
<keyword evidence="1" id="KW-1133">Transmembrane helix</keyword>
<proteinExistence type="predicted"/>
<organism evidence="2 3">
    <name type="scientific">Prosthecobacter vanneervenii</name>
    <dbReference type="NCBI Taxonomy" id="48466"/>
    <lineage>
        <taxon>Bacteria</taxon>
        <taxon>Pseudomonadati</taxon>
        <taxon>Verrucomicrobiota</taxon>
        <taxon>Verrucomicrobiia</taxon>
        <taxon>Verrucomicrobiales</taxon>
        <taxon>Verrucomicrobiaceae</taxon>
        <taxon>Prosthecobacter</taxon>
    </lineage>
</organism>
<sequence length="122" mass="13569">MHPLADQAFQWWLGRLPKYNRGLVIAGVSAFVAYVLIGFLLLPASEGFEVTLFTLVIQSVGYLVIIALANICYLIGPVSESLLRPDDVHRYREKWHTLGSRLSFALPFSVPVMLLVVALLKG</sequence>
<protein>
    <submittedName>
        <fullName evidence="2">Uncharacterized protein</fullName>
    </submittedName>
</protein>
<dbReference type="RefSeq" id="WP_184338909.1">
    <property type="nucleotide sequence ID" value="NZ_JACHIG010000002.1"/>
</dbReference>
<reference evidence="2 3" key="1">
    <citation type="submission" date="2020-08" db="EMBL/GenBank/DDBJ databases">
        <title>Genomic Encyclopedia of Type Strains, Phase IV (KMG-IV): sequencing the most valuable type-strain genomes for metagenomic binning, comparative biology and taxonomic classification.</title>
        <authorList>
            <person name="Goeker M."/>
        </authorList>
    </citation>
    <scope>NUCLEOTIDE SEQUENCE [LARGE SCALE GENOMIC DNA]</scope>
    <source>
        <strain evidence="2 3">DSM 12252</strain>
    </source>
</reference>